<keyword evidence="3" id="KW-1185">Reference proteome</keyword>
<gene>
    <name evidence="2" type="ORF">PoB_003542000</name>
</gene>
<dbReference type="EMBL" id="BLXT01004024">
    <property type="protein sequence ID" value="GFO08915.1"/>
    <property type="molecule type" value="Genomic_DNA"/>
</dbReference>
<sequence length="114" mass="12805">MEEIQFLQEPSISPTSPMSLDTSAANIVVELMDGSDVNTVDFNRSRDGTPTSISRNKRPAPEMWARNIQKVVRLNGKNIYVSRSDKTVLERAIRPARTSNFCAKSALQTLLYLF</sequence>
<proteinExistence type="predicted"/>
<evidence type="ECO:0000313" key="2">
    <source>
        <dbReference type="EMBL" id="GFO08915.1"/>
    </source>
</evidence>
<feature type="compositionally biased region" description="Polar residues" evidence="1">
    <location>
        <begin position="39"/>
        <end position="54"/>
    </location>
</feature>
<name>A0AAV4ANI2_9GAST</name>
<dbReference type="Proteomes" id="UP000735302">
    <property type="component" value="Unassembled WGS sequence"/>
</dbReference>
<evidence type="ECO:0000256" key="1">
    <source>
        <dbReference type="SAM" id="MobiDB-lite"/>
    </source>
</evidence>
<comment type="caution">
    <text evidence="2">The sequence shown here is derived from an EMBL/GenBank/DDBJ whole genome shotgun (WGS) entry which is preliminary data.</text>
</comment>
<dbReference type="AlphaFoldDB" id="A0AAV4ANI2"/>
<protein>
    <submittedName>
        <fullName evidence="2">Uncharacterized protein</fullName>
    </submittedName>
</protein>
<evidence type="ECO:0000313" key="3">
    <source>
        <dbReference type="Proteomes" id="UP000735302"/>
    </source>
</evidence>
<feature type="region of interest" description="Disordered" evidence="1">
    <location>
        <begin position="39"/>
        <end position="58"/>
    </location>
</feature>
<reference evidence="2 3" key="1">
    <citation type="journal article" date="2021" name="Elife">
        <title>Chloroplast acquisition without the gene transfer in kleptoplastic sea slugs, Plakobranchus ocellatus.</title>
        <authorList>
            <person name="Maeda T."/>
            <person name="Takahashi S."/>
            <person name="Yoshida T."/>
            <person name="Shimamura S."/>
            <person name="Takaki Y."/>
            <person name="Nagai Y."/>
            <person name="Toyoda A."/>
            <person name="Suzuki Y."/>
            <person name="Arimoto A."/>
            <person name="Ishii H."/>
            <person name="Satoh N."/>
            <person name="Nishiyama T."/>
            <person name="Hasebe M."/>
            <person name="Maruyama T."/>
            <person name="Minagawa J."/>
            <person name="Obokata J."/>
            <person name="Shigenobu S."/>
        </authorList>
    </citation>
    <scope>NUCLEOTIDE SEQUENCE [LARGE SCALE GENOMIC DNA]</scope>
</reference>
<accession>A0AAV4ANI2</accession>
<organism evidence="2 3">
    <name type="scientific">Plakobranchus ocellatus</name>
    <dbReference type="NCBI Taxonomy" id="259542"/>
    <lineage>
        <taxon>Eukaryota</taxon>
        <taxon>Metazoa</taxon>
        <taxon>Spiralia</taxon>
        <taxon>Lophotrochozoa</taxon>
        <taxon>Mollusca</taxon>
        <taxon>Gastropoda</taxon>
        <taxon>Heterobranchia</taxon>
        <taxon>Euthyneura</taxon>
        <taxon>Panpulmonata</taxon>
        <taxon>Sacoglossa</taxon>
        <taxon>Placobranchoidea</taxon>
        <taxon>Plakobranchidae</taxon>
        <taxon>Plakobranchus</taxon>
    </lineage>
</organism>